<proteinExistence type="predicted"/>
<feature type="transmembrane region" description="Helical" evidence="5">
    <location>
        <begin position="148"/>
        <end position="165"/>
    </location>
</feature>
<keyword evidence="8" id="KW-1185">Reference proteome</keyword>
<feature type="transmembrane region" description="Helical" evidence="5">
    <location>
        <begin position="251"/>
        <end position="272"/>
    </location>
</feature>
<evidence type="ECO:0000256" key="4">
    <source>
        <dbReference type="ARBA" id="ARBA00023136"/>
    </source>
</evidence>
<protein>
    <recommendedName>
        <fullName evidence="6">DUF1232 domain-containing protein</fullName>
    </recommendedName>
</protein>
<sequence length="377" mass="40793">MAGGTTCKHTSFSPGVPVPGHIKRCVTFKNTPEVHIITPDCTSPAIGGGVWTGVNSYTQLNGDDLQQSSLPAAAPPCRSRIAGPYCSLAPIDSDESTSPQIVPAVPQQPSWYQRLKKAAKALKHEALVGTFTQVLAVYFAMQHPKTPFLAKAIAFMVLAYALSPLDLIPDFIPVLGIVDDLILLPLMIAAAIALLPRGVMEESRRRAREEPLRLARNWPMAVFIAALWMACLEWLTYWLVNRYGTPIMRQYLPYGMTGLGMVCAGGFAVWLVRRVRKERKKQKMAAAAAAKKALRAAAATTETEGERVVLVQDEEKAGSGGLVEYIDVEAGLQQNVATGLPYHQGLRTTAGAVGLRQPLLSEPERGEDADFTAADMG</sequence>
<accession>A0A8J4CTT9</accession>
<dbReference type="AlphaFoldDB" id="A0A8J4CTT9"/>
<name>A0A8J4CTT9_9CHLO</name>
<dbReference type="Proteomes" id="UP000747110">
    <property type="component" value="Unassembled WGS sequence"/>
</dbReference>
<dbReference type="InterPro" id="IPR010652">
    <property type="entry name" value="DUF1232"/>
</dbReference>
<evidence type="ECO:0000256" key="2">
    <source>
        <dbReference type="ARBA" id="ARBA00022692"/>
    </source>
</evidence>
<dbReference type="OrthoDB" id="539193at2759"/>
<keyword evidence="3 5" id="KW-1133">Transmembrane helix</keyword>
<evidence type="ECO:0000259" key="6">
    <source>
        <dbReference type="Pfam" id="PF06803"/>
    </source>
</evidence>
<evidence type="ECO:0000256" key="5">
    <source>
        <dbReference type="SAM" id="Phobius"/>
    </source>
</evidence>
<gene>
    <name evidence="7" type="ORF">Vretifemale_17464</name>
</gene>
<comment type="caution">
    <text evidence="7">The sequence shown here is derived from an EMBL/GenBank/DDBJ whole genome shotgun (WGS) entry which is preliminary data.</text>
</comment>
<comment type="subcellular location">
    <subcellularLocation>
        <location evidence="1">Endomembrane system</location>
        <topology evidence="1">Multi-pass membrane protein</topology>
    </subcellularLocation>
</comment>
<evidence type="ECO:0000313" key="7">
    <source>
        <dbReference type="EMBL" id="GIL89687.1"/>
    </source>
</evidence>
<evidence type="ECO:0000313" key="8">
    <source>
        <dbReference type="Proteomes" id="UP000747110"/>
    </source>
</evidence>
<keyword evidence="4 5" id="KW-0472">Membrane</keyword>
<keyword evidence="2 5" id="KW-0812">Transmembrane</keyword>
<evidence type="ECO:0000256" key="1">
    <source>
        <dbReference type="ARBA" id="ARBA00004127"/>
    </source>
</evidence>
<reference evidence="7" key="1">
    <citation type="journal article" date="2021" name="Proc. Natl. Acad. Sci. U.S.A.">
        <title>Three genomes in the algal genus Volvox reveal the fate of a haploid sex-determining region after a transition to homothallism.</title>
        <authorList>
            <person name="Yamamoto K."/>
            <person name="Hamaji T."/>
            <person name="Kawai-Toyooka H."/>
            <person name="Matsuzaki R."/>
            <person name="Takahashi F."/>
            <person name="Nishimura Y."/>
            <person name="Kawachi M."/>
            <person name="Noguchi H."/>
            <person name="Minakuchi Y."/>
            <person name="Umen J.G."/>
            <person name="Toyoda A."/>
            <person name="Nozaki H."/>
        </authorList>
    </citation>
    <scope>NUCLEOTIDE SEQUENCE</scope>
    <source>
        <strain evidence="7">NIES-3786</strain>
    </source>
</reference>
<feature type="domain" description="DUF1232" evidence="6">
    <location>
        <begin position="150"/>
        <end position="186"/>
    </location>
</feature>
<evidence type="ECO:0000256" key="3">
    <source>
        <dbReference type="ARBA" id="ARBA00022989"/>
    </source>
</evidence>
<feature type="transmembrane region" description="Helical" evidence="5">
    <location>
        <begin position="171"/>
        <end position="196"/>
    </location>
</feature>
<feature type="transmembrane region" description="Helical" evidence="5">
    <location>
        <begin position="217"/>
        <end position="239"/>
    </location>
</feature>
<dbReference type="Pfam" id="PF06803">
    <property type="entry name" value="DUF1232"/>
    <property type="match status" value="1"/>
</dbReference>
<dbReference type="EMBL" id="BNCP01000052">
    <property type="protein sequence ID" value="GIL89687.1"/>
    <property type="molecule type" value="Genomic_DNA"/>
</dbReference>
<organism evidence="7 8">
    <name type="scientific">Volvox reticuliferus</name>
    <dbReference type="NCBI Taxonomy" id="1737510"/>
    <lineage>
        <taxon>Eukaryota</taxon>
        <taxon>Viridiplantae</taxon>
        <taxon>Chlorophyta</taxon>
        <taxon>core chlorophytes</taxon>
        <taxon>Chlorophyceae</taxon>
        <taxon>CS clade</taxon>
        <taxon>Chlamydomonadales</taxon>
        <taxon>Volvocaceae</taxon>
        <taxon>Volvox</taxon>
    </lineage>
</organism>
<dbReference type="GO" id="GO:0012505">
    <property type="term" value="C:endomembrane system"/>
    <property type="evidence" value="ECO:0007669"/>
    <property type="project" value="UniProtKB-SubCell"/>
</dbReference>